<feature type="domain" description="MobA/VirD2-like nuclease" evidence="2">
    <location>
        <begin position="49"/>
        <end position="138"/>
    </location>
</feature>
<dbReference type="Pfam" id="PF03432">
    <property type="entry name" value="Relaxase"/>
    <property type="match status" value="1"/>
</dbReference>
<evidence type="ECO:0000313" key="3">
    <source>
        <dbReference type="EMBL" id="QOR74625.1"/>
    </source>
</evidence>
<dbReference type="InterPro" id="IPR005094">
    <property type="entry name" value="Endonuclease_MobA/VirD2"/>
</dbReference>
<proteinExistence type="predicted"/>
<accession>A0A7M1T4F3</accession>
<sequence>MNSAGDNFNGVKYNDKKIANEKGELMLKKNFPSYVGDSAGEVRIYLKAISQSERIKKPQFHAVISSRFREQSKEELTDIAQEFMNKMGYGEQPYIVVFHNDTENNHVHIVSTRVSKSTGKKINASFERLKAQQALRQAYAERFEADTDKRLDAILKYRFTTKSQLEEALKTAGYKAVVDENKREKISIYTKGIKVKEIEDVSKLFQEPDEARKNQVKAILAKYSKQWSGKVFTIEDKRYGLGLHRNLENVKNNYVLNSELQHRLKESFGMAIVFHSKDGRTPFGYTLIDHSTGNIYKGSSLLKMERLFQFTDDRIDKKTFESVNDFKIGSQAHRDALVNFLSTKFKGLKPNMVLGTKGRITFEERKELRKEYIKLLRGVKSEASLIEYSGKKFIIDFRSHKIESADKLLSQEIATKIQDFSEAPQQINLGVTDILKSADKIIMETLKPHYTGKTTEESGQDNLLKRKRRKRR</sequence>
<organism evidence="3 4">
    <name type="scientific">Cruoricaptor ignavus</name>
    <dbReference type="NCBI Taxonomy" id="1118202"/>
    <lineage>
        <taxon>Bacteria</taxon>
        <taxon>Pseudomonadati</taxon>
        <taxon>Bacteroidota</taxon>
        <taxon>Flavobacteriia</taxon>
        <taxon>Flavobacteriales</taxon>
        <taxon>Weeksellaceae</taxon>
        <taxon>Cruoricaptor</taxon>
    </lineage>
</organism>
<evidence type="ECO:0000259" key="2">
    <source>
        <dbReference type="Pfam" id="PF03432"/>
    </source>
</evidence>
<evidence type="ECO:0000313" key="4">
    <source>
        <dbReference type="Proteomes" id="UP000593605"/>
    </source>
</evidence>
<dbReference type="AlphaFoldDB" id="A0A7M1T4F3"/>
<name>A0A7M1T4F3_9FLAO</name>
<dbReference type="RefSeq" id="WP_193440607.1">
    <property type="nucleotide sequence ID" value="NZ_CP063145.1"/>
</dbReference>
<protein>
    <submittedName>
        <fullName evidence="3">Relaxase/mobilization nuclease domain-containing protein</fullName>
    </submittedName>
</protein>
<dbReference type="Proteomes" id="UP000593605">
    <property type="component" value="Chromosome"/>
</dbReference>
<evidence type="ECO:0000256" key="1">
    <source>
        <dbReference type="SAM" id="MobiDB-lite"/>
    </source>
</evidence>
<reference evidence="3 4" key="1">
    <citation type="submission" date="2020-10" db="EMBL/GenBank/DDBJ databases">
        <title>Complete genome of Cruoricapor ignavus strain M1214 isolated from the blood culture of a febrile patient.</title>
        <authorList>
            <person name="Guglielmino C.J.D."/>
        </authorList>
    </citation>
    <scope>NUCLEOTIDE SEQUENCE [LARGE SCALE GENOMIC DNA]</scope>
    <source>
        <strain evidence="3 4">M1214</strain>
    </source>
</reference>
<dbReference type="EMBL" id="CP063145">
    <property type="protein sequence ID" value="QOR74625.1"/>
    <property type="molecule type" value="Genomic_DNA"/>
</dbReference>
<dbReference type="Gene3D" id="3.30.930.30">
    <property type="match status" value="1"/>
</dbReference>
<gene>
    <name evidence="3" type="ORF">IMZ16_04110</name>
</gene>
<dbReference type="KEGG" id="civ:IMZ16_04110"/>
<feature type="region of interest" description="Disordered" evidence="1">
    <location>
        <begin position="451"/>
        <end position="472"/>
    </location>
</feature>